<dbReference type="RefSeq" id="WP_311570386.1">
    <property type="nucleotide sequence ID" value="NZ_JAVRFH010000001.1"/>
</dbReference>
<proteinExistence type="predicted"/>
<accession>A0ABU3AF37</accession>
<dbReference type="Pfam" id="PF24623">
    <property type="entry name" value="Phage_zn_bind_8"/>
    <property type="match status" value="1"/>
</dbReference>
<feature type="region of interest" description="Disordered" evidence="1">
    <location>
        <begin position="189"/>
        <end position="225"/>
    </location>
</feature>
<evidence type="ECO:0000256" key="1">
    <source>
        <dbReference type="SAM" id="MobiDB-lite"/>
    </source>
</evidence>
<sequence>MTPSEAAQLLGHCAAFDNRTVGKVDARAWSAALHDVPFDEDAVAAVAAFYGTPPKDPSQKLWIQPHNVRTLRTKIRNARLENFQYEPLPDESVGEYLARYRGQVQAIASGRIAAPTGRLALEGGPTRQFVAELEARGWEGNREVPDEDDEPAAELIETVRRTGPLGVVCPMCAAEIGFPCKSNYATKKHPLGKPLSKPHTARIRAASGEPQQTPEQRAAEEERIRAASARALARIEADENIPDADIVEEAS</sequence>
<dbReference type="EMBL" id="JAVRFH010000001">
    <property type="protein sequence ID" value="MDT0608797.1"/>
    <property type="molecule type" value="Genomic_DNA"/>
</dbReference>
<name>A0ABU3AF37_9ACTN</name>
<feature type="domain" description="DNA-binding phage zinc finger" evidence="2">
    <location>
        <begin position="160"/>
        <end position="218"/>
    </location>
</feature>
<reference evidence="3" key="1">
    <citation type="submission" date="2024-05" db="EMBL/GenBank/DDBJ databases">
        <title>30 novel species of actinomycetes from the DSMZ collection.</title>
        <authorList>
            <person name="Nouioui I."/>
        </authorList>
    </citation>
    <scope>NUCLEOTIDE SEQUENCE</scope>
    <source>
        <strain evidence="3">DSM 40712</strain>
    </source>
</reference>
<dbReference type="Proteomes" id="UP001180724">
    <property type="component" value="Unassembled WGS sequence"/>
</dbReference>
<keyword evidence="4" id="KW-1185">Reference proteome</keyword>
<evidence type="ECO:0000313" key="4">
    <source>
        <dbReference type="Proteomes" id="UP001180724"/>
    </source>
</evidence>
<comment type="caution">
    <text evidence="3">The sequence shown here is derived from an EMBL/GenBank/DDBJ whole genome shotgun (WGS) entry which is preliminary data.</text>
</comment>
<evidence type="ECO:0000313" key="3">
    <source>
        <dbReference type="EMBL" id="MDT0608797.1"/>
    </source>
</evidence>
<gene>
    <name evidence="3" type="ORF">RM812_00845</name>
</gene>
<protein>
    <recommendedName>
        <fullName evidence="2">DNA-binding phage zinc finger domain-containing protein</fullName>
    </recommendedName>
</protein>
<evidence type="ECO:0000259" key="2">
    <source>
        <dbReference type="Pfam" id="PF24623"/>
    </source>
</evidence>
<dbReference type="InterPro" id="IPR056911">
    <property type="entry name" value="Phage_Znf_bind_put"/>
</dbReference>
<organism evidence="3 4">
    <name type="scientific">Streptomyces lancefieldiae</name>
    <dbReference type="NCBI Taxonomy" id="3075520"/>
    <lineage>
        <taxon>Bacteria</taxon>
        <taxon>Bacillati</taxon>
        <taxon>Actinomycetota</taxon>
        <taxon>Actinomycetes</taxon>
        <taxon>Kitasatosporales</taxon>
        <taxon>Streptomycetaceae</taxon>
        <taxon>Streptomyces</taxon>
    </lineage>
</organism>